<dbReference type="PANTHER" id="PTHR43811">
    <property type="entry name" value="FKBP-TYPE PEPTIDYL-PROLYL CIS-TRANS ISOMERASE FKPA"/>
    <property type="match status" value="1"/>
</dbReference>
<accession>B0DGB9</accession>
<evidence type="ECO:0000256" key="5">
    <source>
        <dbReference type="PROSITE-ProRule" id="PRU00277"/>
    </source>
</evidence>
<dbReference type="SUPFAM" id="SSF54534">
    <property type="entry name" value="FKBP-like"/>
    <property type="match status" value="1"/>
</dbReference>
<dbReference type="EMBL" id="DS547109">
    <property type="protein sequence ID" value="EDR06245.1"/>
    <property type="molecule type" value="Genomic_DNA"/>
</dbReference>
<dbReference type="Proteomes" id="UP000001194">
    <property type="component" value="Unassembled WGS sequence"/>
</dbReference>
<dbReference type="GeneID" id="6078665"/>
<dbReference type="Gene3D" id="2.60.120.340">
    <property type="entry name" value="Nucleoplasmin core domain"/>
    <property type="match status" value="1"/>
</dbReference>
<evidence type="ECO:0000256" key="2">
    <source>
        <dbReference type="ARBA" id="ARBA00013194"/>
    </source>
</evidence>
<dbReference type="OrthoDB" id="3055765at2759"/>
<feature type="domain" description="PPIase FKBP-type" evidence="6">
    <location>
        <begin position="185"/>
        <end position="248"/>
    </location>
</feature>
<evidence type="ECO:0000259" key="6">
    <source>
        <dbReference type="PROSITE" id="PS50059"/>
    </source>
</evidence>
<proteinExistence type="predicted"/>
<evidence type="ECO:0000313" key="7">
    <source>
        <dbReference type="EMBL" id="EDR06245.1"/>
    </source>
</evidence>
<reference evidence="7 8" key="1">
    <citation type="journal article" date="2008" name="Nature">
        <title>The genome of Laccaria bicolor provides insights into mycorrhizal symbiosis.</title>
        <authorList>
            <person name="Martin F."/>
            <person name="Aerts A."/>
            <person name="Ahren D."/>
            <person name="Brun A."/>
            <person name="Danchin E.G.J."/>
            <person name="Duchaussoy F."/>
            <person name="Gibon J."/>
            <person name="Kohler A."/>
            <person name="Lindquist E."/>
            <person name="Pereda V."/>
            <person name="Salamov A."/>
            <person name="Shapiro H.J."/>
            <person name="Wuyts J."/>
            <person name="Blaudez D."/>
            <person name="Buee M."/>
            <person name="Brokstein P."/>
            <person name="Canbaeck B."/>
            <person name="Cohen D."/>
            <person name="Courty P.E."/>
            <person name="Coutinho P.M."/>
            <person name="Delaruelle C."/>
            <person name="Detter J.C."/>
            <person name="Deveau A."/>
            <person name="DiFazio S."/>
            <person name="Duplessis S."/>
            <person name="Fraissinet-Tachet L."/>
            <person name="Lucic E."/>
            <person name="Frey-Klett P."/>
            <person name="Fourrey C."/>
            <person name="Feussner I."/>
            <person name="Gay G."/>
            <person name="Grimwood J."/>
            <person name="Hoegger P.J."/>
            <person name="Jain P."/>
            <person name="Kilaru S."/>
            <person name="Labbe J."/>
            <person name="Lin Y.C."/>
            <person name="Legue V."/>
            <person name="Le Tacon F."/>
            <person name="Marmeisse R."/>
            <person name="Melayah D."/>
            <person name="Montanini B."/>
            <person name="Muratet M."/>
            <person name="Nehls U."/>
            <person name="Niculita-Hirzel H."/>
            <person name="Oudot-Le Secq M.P."/>
            <person name="Peter M."/>
            <person name="Quesneville H."/>
            <person name="Rajashekar B."/>
            <person name="Reich M."/>
            <person name="Rouhier N."/>
            <person name="Schmutz J."/>
            <person name="Yin T."/>
            <person name="Chalot M."/>
            <person name="Henrissat B."/>
            <person name="Kuees U."/>
            <person name="Lucas S."/>
            <person name="Van de Peer Y."/>
            <person name="Podila G.K."/>
            <person name="Polle A."/>
            <person name="Pukkila P.J."/>
            <person name="Richardson P.M."/>
            <person name="Rouze P."/>
            <person name="Sanders I.R."/>
            <person name="Stajich J.E."/>
            <person name="Tunlid A."/>
            <person name="Tuskan G."/>
            <person name="Grigoriev I.V."/>
        </authorList>
    </citation>
    <scope>NUCLEOTIDE SEQUENCE [LARGE SCALE GENOMIC DNA]</scope>
    <source>
        <strain evidence="8">S238N-H82 / ATCC MYA-4686</strain>
    </source>
</reference>
<evidence type="ECO:0000256" key="1">
    <source>
        <dbReference type="ARBA" id="ARBA00000971"/>
    </source>
</evidence>
<sequence length="291" mass="31932">MPGVWSMRLRAGEVQSVYFAKDLRITNFALGPDVKDLAGRSVVQLCFEREDQEEVEVVPICALTPYKSEHFSTCIELDAGKEYAFEVVGDNDVHLIGNYIGDHSTGPQVTPFEAPKSVKASSILAPQPVLASTAHEDSSRSIHDNKDLPAVVDKDPFKMDGSPDSTPHPIVIEEIVGQGELITHGSRVVLYHMCKLHPGDITLDRSTTADGPPLEVTVGLGHIPKAWDQRIIGMNDGGSRVIDIPPHLINMDEWEKHLTGQGCHEGVQRLSEVNPQKAHIIVRTAVFKQSE</sequence>
<organism evidence="8">
    <name type="scientific">Laccaria bicolor (strain S238N-H82 / ATCC MYA-4686)</name>
    <name type="common">Bicoloured deceiver</name>
    <name type="synonym">Laccaria laccata var. bicolor</name>
    <dbReference type="NCBI Taxonomy" id="486041"/>
    <lineage>
        <taxon>Eukaryota</taxon>
        <taxon>Fungi</taxon>
        <taxon>Dikarya</taxon>
        <taxon>Basidiomycota</taxon>
        <taxon>Agaricomycotina</taxon>
        <taxon>Agaricomycetes</taxon>
        <taxon>Agaricomycetidae</taxon>
        <taxon>Agaricales</taxon>
        <taxon>Agaricineae</taxon>
        <taxon>Hydnangiaceae</taxon>
        <taxon>Laccaria</taxon>
    </lineage>
</organism>
<dbReference type="Gene3D" id="3.10.50.40">
    <property type="match status" value="1"/>
</dbReference>
<dbReference type="PANTHER" id="PTHR43811:SF19">
    <property type="entry name" value="39 KDA FK506-BINDING NUCLEAR PROTEIN"/>
    <property type="match status" value="1"/>
</dbReference>
<evidence type="ECO:0000313" key="8">
    <source>
        <dbReference type="Proteomes" id="UP000001194"/>
    </source>
</evidence>
<comment type="catalytic activity">
    <reaction evidence="1 5">
        <text>[protein]-peptidylproline (omega=180) = [protein]-peptidylproline (omega=0)</text>
        <dbReference type="Rhea" id="RHEA:16237"/>
        <dbReference type="Rhea" id="RHEA-COMP:10747"/>
        <dbReference type="Rhea" id="RHEA-COMP:10748"/>
        <dbReference type="ChEBI" id="CHEBI:83833"/>
        <dbReference type="ChEBI" id="CHEBI:83834"/>
        <dbReference type="EC" id="5.2.1.8"/>
    </reaction>
</comment>
<name>B0DGB9_LACBS</name>
<dbReference type="EC" id="5.2.1.8" evidence="2 5"/>
<gene>
    <name evidence="7" type="ORF">LACBIDRAFT_300256</name>
</gene>
<evidence type="ECO:0000256" key="3">
    <source>
        <dbReference type="ARBA" id="ARBA00023110"/>
    </source>
</evidence>
<keyword evidence="3 5" id="KW-0697">Rotamase</keyword>
<dbReference type="InterPro" id="IPR001179">
    <property type="entry name" value="PPIase_FKBP_dom"/>
</dbReference>
<dbReference type="RefSeq" id="XP_001883106.1">
    <property type="nucleotide sequence ID" value="XM_001883071.1"/>
</dbReference>
<protein>
    <recommendedName>
        <fullName evidence="2 5">peptidylprolyl isomerase</fullName>
        <ecNumber evidence="2 5">5.2.1.8</ecNumber>
    </recommendedName>
</protein>
<keyword evidence="8" id="KW-1185">Reference proteome</keyword>
<dbReference type="STRING" id="486041.B0DGB9"/>
<keyword evidence="4 5" id="KW-0413">Isomerase</keyword>
<dbReference type="AlphaFoldDB" id="B0DGB9"/>
<dbReference type="InterPro" id="IPR041232">
    <property type="entry name" value="NPL"/>
</dbReference>
<dbReference type="InParanoid" id="B0DGB9"/>
<dbReference type="Pfam" id="PF00254">
    <property type="entry name" value="FKBP_C"/>
    <property type="match status" value="1"/>
</dbReference>
<dbReference type="InterPro" id="IPR046357">
    <property type="entry name" value="PPIase_dom_sf"/>
</dbReference>
<dbReference type="PROSITE" id="PS50059">
    <property type="entry name" value="FKBP_PPIASE"/>
    <property type="match status" value="1"/>
</dbReference>
<dbReference type="Pfam" id="PF17800">
    <property type="entry name" value="NPL"/>
    <property type="match status" value="1"/>
</dbReference>
<dbReference type="KEGG" id="lbc:LACBIDRAFT_300256"/>
<dbReference type="GO" id="GO:0003755">
    <property type="term" value="F:peptidyl-prolyl cis-trans isomerase activity"/>
    <property type="evidence" value="ECO:0007669"/>
    <property type="project" value="UniProtKB-KW"/>
</dbReference>
<evidence type="ECO:0000256" key="4">
    <source>
        <dbReference type="ARBA" id="ARBA00023235"/>
    </source>
</evidence>
<dbReference type="HOGENOM" id="CLU_956669_0_0_1"/>